<name>A0A0N9I110_9PSEU</name>
<dbReference type="EMBL" id="CP012752">
    <property type="protein sequence ID" value="ALG12001.1"/>
    <property type="molecule type" value="Genomic_DNA"/>
</dbReference>
<organism evidence="1 2">
    <name type="scientific">Kibdelosporangium phytohabitans</name>
    <dbReference type="NCBI Taxonomy" id="860235"/>
    <lineage>
        <taxon>Bacteria</taxon>
        <taxon>Bacillati</taxon>
        <taxon>Actinomycetota</taxon>
        <taxon>Actinomycetes</taxon>
        <taxon>Pseudonocardiales</taxon>
        <taxon>Pseudonocardiaceae</taxon>
        <taxon>Kibdelosporangium</taxon>
    </lineage>
</organism>
<dbReference type="KEGG" id="kphy:AOZ06_38620"/>
<reference evidence="1 2" key="1">
    <citation type="submission" date="2015-07" db="EMBL/GenBank/DDBJ databases">
        <title>Genome sequencing of Kibdelosporangium phytohabitans.</title>
        <authorList>
            <person name="Qin S."/>
            <person name="Xing K."/>
        </authorList>
    </citation>
    <scope>NUCLEOTIDE SEQUENCE [LARGE SCALE GENOMIC DNA]</scope>
    <source>
        <strain evidence="1 2">KLBMP1111</strain>
    </source>
</reference>
<dbReference type="RefSeq" id="WP_054293897.1">
    <property type="nucleotide sequence ID" value="NZ_CP012752.1"/>
</dbReference>
<protein>
    <submittedName>
        <fullName evidence="1">Uncharacterized protein</fullName>
    </submittedName>
</protein>
<accession>A0A0N9I110</accession>
<evidence type="ECO:0000313" key="1">
    <source>
        <dbReference type="EMBL" id="ALG12001.1"/>
    </source>
</evidence>
<keyword evidence="2" id="KW-1185">Reference proteome</keyword>
<evidence type="ECO:0000313" key="2">
    <source>
        <dbReference type="Proteomes" id="UP000063699"/>
    </source>
</evidence>
<proteinExistence type="predicted"/>
<dbReference type="AlphaFoldDB" id="A0A0N9I110"/>
<gene>
    <name evidence="1" type="ORF">AOZ06_38620</name>
</gene>
<dbReference type="OrthoDB" id="3693176at2"/>
<dbReference type="Proteomes" id="UP000063699">
    <property type="component" value="Chromosome"/>
</dbReference>
<sequence>MPDTTTQAARLTGDCQKCGSPSEGWAAQYIEDDRLRWAVDWTCRCGLASCDGGRGPAPGWIRGELLAQHGPARLELADKDARGGGVLKVFRDALGLSVREAHAAATELRQGGYVATGVEVHLLADLLRQAGIATAVRTK</sequence>